<proteinExistence type="predicted"/>
<name>A0A830BDC0_9LAMI</name>
<dbReference type="Proteomes" id="UP000653305">
    <property type="component" value="Unassembled WGS sequence"/>
</dbReference>
<accession>A0A830BDC0</accession>
<comment type="caution">
    <text evidence="2">The sequence shown here is derived from an EMBL/GenBank/DDBJ whole genome shotgun (WGS) entry which is preliminary data.</text>
</comment>
<organism evidence="2 3">
    <name type="scientific">Phtheirospermum japonicum</name>
    <dbReference type="NCBI Taxonomy" id="374723"/>
    <lineage>
        <taxon>Eukaryota</taxon>
        <taxon>Viridiplantae</taxon>
        <taxon>Streptophyta</taxon>
        <taxon>Embryophyta</taxon>
        <taxon>Tracheophyta</taxon>
        <taxon>Spermatophyta</taxon>
        <taxon>Magnoliopsida</taxon>
        <taxon>eudicotyledons</taxon>
        <taxon>Gunneridae</taxon>
        <taxon>Pentapetalae</taxon>
        <taxon>asterids</taxon>
        <taxon>lamiids</taxon>
        <taxon>Lamiales</taxon>
        <taxon>Orobanchaceae</taxon>
        <taxon>Orobanchaceae incertae sedis</taxon>
        <taxon>Phtheirospermum</taxon>
    </lineage>
</organism>
<reference evidence="2" key="1">
    <citation type="submission" date="2020-07" db="EMBL/GenBank/DDBJ databases">
        <title>Ethylene signaling mediates host invasion by parasitic plants.</title>
        <authorList>
            <person name="Yoshida S."/>
        </authorList>
    </citation>
    <scope>NUCLEOTIDE SEQUENCE</scope>
    <source>
        <strain evidence="2">Okayama</strain>
    </source>
</reference>
<protein>
    <submittedName>
        <fullName evidence="2">Transcription factor ilr3</fullName>
    </submittedName>
</protein>
<evidence type="ECO:0000313" key="2">
    <source>
        <dbReference type="EMBL" id="GFP83118.1"/>
    </source>
</evidence>
<evidence type="ECO:0000313" key="3">
    <source>
        <dbReference type="Proteomes" id="UP000653305"/>
    </source>
</evidence>
<dbReference type="EMBL" id="BMAC01000058">
    <property type="protein sequence ID" value="GFP83118.1"/>
    <property type="molecule type" value="Genomic_DNA"/>
</dbReference>
<sequence length="111" mass="11950">MIPLAGPAPGYLGSSYNRLGLQAVTGPGWTMTRSSYDGLDCFGRPSFEVLIEGFRGISAGRRIRLVCVEIDGSLGESDVPKETGTKKRSRTEGMCLHQAQKHAGRSYEGIS</sequence>
<feature type="region of interest" description="Disordered" evidence="1">
    <location>
        <begin position="75"/>
        <end position="111"/>
    </location>
</feature>
<gene>
    <name evidence="2" type="ORF">PHJA_000455200</name>
</gene>
<evidence type="ECO:0000256" key="1">
    <source>
        <dbReference type="SAM" id="MobiDB-lite"/>
    </source>
</evidence>
<keyword evidence="3" id="KW-1185">Reference proteome</keyword>
<dbReference type="AlphaFoldDB" id="A0A830BDC0"/>